<feature type="domain" description="Fibrobacter succinogenes major paralogous" evidence="1">
    <location>
        <begin position="54"/>
        <end position="142"/>
    </location>
</feature>
<evidence type="ECO:0000313" key="3">
    <source>
        <dbReference type="Proteomes" id="UP000004478"/>
    </source>
</evidence>
<organism evidence="2 3">
    <name type="scientific">Cecembia lonarensis (strain CCUG 58316 / KCTC 22772 / LW9)</name>
    <dbReference type="NCBI Taxonomy" id="1225176"/>
    <lineage>
        <taxon>Bacteria</taxon>
        <taxon>Pseudomonadati</taxon>
        <taxon>Bacteroidota</taxon>
        <taxon>Cytophagia</taxon>
        <taxon>Cytophagales</taxon>
        <taxon>Cyclobacteriaceae</taxon>
        <taxon>Cecembia</taxon>
    </lineage>
</organism>
<name>K1LVU2_CECL9</name>
<dbReference type="NCBIfam" id="TIGR02145">
    <property type="entry name" value="Fib_succ_major"/>
    <property type="match status" value="1"/>
</dbReference>
<comment type="caution">
    <text evidence="2">The sequence shown here is derived from an EMBL/GenBank/DDBJ whole genome shotgun (WGS) entry which is preliminary data.</text>
</comment>
<evidence type="ECO:0000313" key="2">
    <source>
        <dbReference type="EMBL" id="EKB48234.1"/>
    </source>
</evidence>
<protein>
    <recommendedName>
        <fullName evidence="1">Fibrobacter succinogenes major paralogous domain-containing protein</fullName>
    </recommendedName>
</protein>
<gene>
    <name evidence="2" type="ORF">B879_03153</name>
</gene>
<accession>K1LVU2</accession>
<dbReference type="OrthoDB" id="9805760at2"/>
<dbReference type="EMBL" id="AMGM01000062">
    <property type="protein sequence ID" value="EKB48234.1"/>
    <property type="molecule type" value="Genomic_DNA"/>
</dbReference>
<evidence type="ECO:0000259" key="1">
    <source>
        <dbReference type="Pfam" id="PF09603"/>
    </source>
</evidence>
<proteinExistence type="predicted"/>
<dbReference type="InterPro" id="IPR011871">
    <property type="entry name" value="Fib_succ_major"/>
</dbReference>
<dbReference type="Pfam" id="PF09603">
    <property type="entry name" value="Fib_succ_major"/>
    <property type="match status" value="1"/>
</dbReference>
<keyword evidence="3" id="KW-1185">Reference proteome</keyword>
<dbReference type="Proteomes" id="UP000004478">
    <property type="component" value="Unassembled WGS sequence"/>
</dbReference>
<dbReference type="PROSITE" id="PS51257">
    <property type="entry name" value="PROKAR_LIPOPROTEIN"/>
    <property type="match status" value="1"/>
</dbReference>
<reference evidence="2 3" key="1">
    <citation type="journal article" date="2012" name="J. Bacteriol.">
        <title>Draft Genome Sequence of Cecembia lonarensis Strain LW9T, Isolated from Lonar Lake, a Haloalkaline Lake in India.</title>
        <authorList>
            <person name="Shivaji S."/>
            <person name="Ara S."/>
            <person name="Singh A."/>
            <person name="Pinnaka A.K."/>
        </authorList>
    </citation>
    <scope>NUCLEOTIDE SEQUENCE [LARGE SCALE GENOMIC DNA]</scope>
    <source>
        <strain evidence="2 3">LW9</strain>
    </source>
</reference>
<dbReference type="RefSeq" id="WP_009186172.1">
    <property type="nucleotide sequence ID" value="NZ_AMGM01000062.1"/>
</dbReference>
<dbReference type="AlphaFoldDB" id="K1LVU2"/>
<sequence length="233" mass="26826">MKVLKMITRSQIILTLFIGLGLVIFSCEEKEEPIVEEEIQETVRDIDGNEYNVVSIQGIKWLHQNLRTSKYRDGREIPEVQDNLAWSQLTTGAFSWYNNKNAANLGHGKLYNWEAATCCDICPEGFRVPTKEDFERVRLILGEYICEEIDCPPFLPWIIRESLYEGKRNPNGTFLIPKETRSGLWTIEKKNDEESIIYQLNNSFGSIDNISLTFRESTAPVKSGLPIKCVENR</sequence>